<sequence>MKPKCLEAFLTLDSTCSEKSQLELKITPKSSTLLCLYVAATAEEGGGEDTVSVDEESSTISDEVDNLLNKTDLFKPTCKVTCKPFGDNNTMKCECTNSNGTEFNKFHSTQYYNQSKDTVESDF</sequence>
<gene>
    <name evidence="1" type="ORF">O3M35_012100</name>
</gene>
<name>A0AAW1CRZ2_9HEMI</name>
<evidence type="ECO:0008006" key="3">
    <source>
        <dbReference type="Google" id="ProtNLM"/>
    </source>
</evidence>
<dbReference type="AlphaFoldDB" id="A0AAW1CRZ2"/>
<dbReference type="EMBL" id="JAPXFL010000009">
    <property type="protein sequence ID" value="KAK9501364.1"/>
    <property type="molecule type" value="Genomic_DNA"/>
</dbReference>
<reference evidence="1 2" key="1">
    <citation type="submission" date="2022-12" db="EMBL/GenBank/DDBJ databases">
        <title>Chromosome-level genome assembly of true bugs.</title>
        <authorList>
            <person name="Ma L."/>
            <person name="Li H."/>
        </authorList>
    </citation>
    <scope>NUCLEOTIDE SEQUENCE [LARGE SCALE GENOMIC DNA]</scope>
    <source>
        <strain evidence="1">Lab_2022b</strain>
    </source>
</reference>
<organism evidence="1 2">
    <name type="scientific">Rhynocoris fuscipes</name>
    <dbReference type="NCBI Taxonomy" id="488301"/>
    <lineage>
        <taxon>Eukaryota</taxon>
        <taxon>Metazoa</taxon>
        <taxon>Ecdysozoa</taxon>
        <taxon>Arthropoda</taxon>
        <taxon>Hexapoda</taxon>
        <taxon>Insecta</taxon>
        <taxon>Pterygota</taxon>
        <taxon>Neoptera</taxon>
        <taxon>Paraneoptera</taxon>
        <taxon>Hemiptera</taxon>
        <taxon>Heteroptera</taxon>
        <taxon>Panheteroptera</taxon>
        <taxon>Cimicomorpha</taxon>
        <taxon>Reduviidae</taxon>
        <taxon>Harpactorinae</taxon>
        <taxon>Harpactorini</taxon>
        <taxon>Rhynocoris</taxon>
    </lineage>
</organism>
<comment type="caution">
    <text evidence="1">The sequence shown here is derived from an EMBL/GenBank/DDBJ whole genome shotgun (WGS) entry which is preliminary data.</text>
</comment>
<protein>
    <recommendedName>
        <fullName evidence="3">Phlebovirus glycoprotein G2 fusion domain-containing protein</fullName>
    </recommendedName>
</protein>
<keyword evidence="2" id="KW-1185">Reference proteome</keyword>
<accession>A0AAW1CRZ2</accession>
<evidence type="ECO:0000313" key="1">
    <source>
        <dbReference type="EMBL" id="KAK9501364.1"/>
    </source>
</evidence>
<dbReference type="Proteomes" id="UP001461498">
    <property type="component" value="Unassembled WGS sequence"/>
</dbReference>
<proteinExistence type="predicted"/>
<evidence type="ECO:0000313" key="2">
    <source>
        <dbReference type="Proteomes" id="UP001461498"/>
    </source>
</evidence>